<accession>A0A7G9RQW2</accession>
<dbReference type="RefSeq" id="WP_187598232.1">
    <property type="nucleotide sequence ID" value="NZ_CP060714.1"/>
</dbReference>
<name>A0A7G9RQW2_9BURK</name>
<evidence type="ECO:0000313" key="3">
    <source>
        <dbReference type="EMBL" id="QNN57987.1"/>
    </source>
</evidence>
<keyword evidence="4" id="KW-1185">Reference proteome</keyword>
<dbReference type="InterPro" id="IPR001296">
    <property type="entry name" value="Glyco_trans_1"/>
</dbReference>
<dbReference type="GO" id="GO:0016757">
    <property type="term" value="F:glycosyltransferase activity"/>
    <property type="evidence" value="ECO:0007669"/>
    <property type="project" value="InterPro"/>
</dbReference>
<evidence type="ECO:0000256" key="1">
    <source>
        <dbReference type="ARBA" id="ARBA00022679"/>
    </source>
</evidence>
<dbReference type="PANTHER" id="PTHR46401">
    <property type="entry name" value="GLYCOSYLTRANSFERASE WBBK-RELATED"/>
    <property type="match status" value="1"/>
</dbReference>
<evidence type="ECO:0000313" key="4">
    <source>
        <dbReference type="Proteomes" id="UP000515811"/>
    </source>
</evidence>
<dbReference type="EMBL" id="CP060714">
    <property type="protein sequence ID" value="QNN57987.1"/>
    <property type="molecule type" value="Genomic_DNA"/>
</dbReference>
<dbReference type="Pfam" id="PF00534">
    <property type="entry name" value="Glycos_transf_1"/>
    <property type="match status" value="1"/>
</dbReference>
<feature type="domain" description="Glycosyl transferase family 1" evidence="2">
    <location>
        <begin position="160"/>
        <end position="316"/>
    </location>
</feature>
<dbReference type="Gene3D" id="3.40.50.2000">
    <property type="entry name" value="Glycogen Phosphorylase B"/>
    <property type="match status" value="1"/>
</dbReference>
<evidence type="ECO:0000259" key="2">
    <source>
        <dbReference type="Pfam" id="PF00534"/>
    </source>
</evidence>
<protein>
    <submittedName>
        <fullName evidence="3">Glycosyltransferase family 4 protein</fullName>
    </submittedName>
</protein>
<dbReference type="AlphaFoldDB" id="A0A7G9RQW2"/>
<proteinExistence type="predicted"/>
<dbReference type="Proteomes" id="UP000515811">
    <property type="component" value="Chromosome"/>
</dbReference>
<reference evidence="3 4" key="1">
    <citation type="submission" date="2020-08" db="EMBL/GenBank/DDBJ databases">
        <title>Genome sequence of Diaphorobacter ruginosibacter DSM 27467T.</title>
        <authorList>
            <person name="Hyun D.-W."/>
            <person name="Bae J.-W."/>
        </authorList>
    </citation>
    <scope>NUCLEOTIDE SEQUENCE [LARGE SCALE GENOMIC DNA]</scope>
    <source>
        <strain evidence="3 4">DSM 27467</strain>
    </source>
</reference>
<gene>
    <name evidence="3" type="ORF">H9K76_03685</name>
</gene>
<dbReference type="SUPFAM" id="SSF53756">
    <property type="entry name" value="UDP-Glycosyltransferase/glycogen phosphorylase"/>
    <property type="match status" value="1"/>
</dbReference>
<keyword evidence="1 3" id="KW-0808">Transferase</keyword>
<dbReference type="KEGG" id="drg:H9K76_03685"/>
<sequence>MGAAASGGYLNRRKVKNFQSTSKIKSEHSAGDKVEKIESIFKPGDILISVGLDWNEGVQQKFYDLRVDEGVKIIACCYDLIPILYPQYCVGAVAQQFSSYFIDVAEGAELVLCISKQTEHDLRKFIESTGARNVSTCYFPLGDNIPTISSDIGVEVQNVMQRDFILFVSSIERRKNHEVLYQAYHLLAKAGQLDVMPTLVFVGMPGWGVSDLLADIRLDPLVQGKIVQLNHVTDSELGALYKNTKFCVYPSFYEGWGLPVGEALSAGKVVLASNEGSLPEVGGDLVHYVDPFSPRDWASALYIYSTNPELLKKQENEILKNYKPRTWRDSCSLVEKKINEFL</sequence>
<organism evidence="3 4">
    <name type="scientific">Diaphorobacter ruginosibacter</name>
    <dbReference type="NCBI Taxonomy" id="1715720"/>
    <lineage>
        <taxon>Bacteria</taxon>
        <taxon>Pseudomonadati</taxon>
        <taxon>Pseudomonadota</taxon>
        <taxon>Betaproteobacteria</taxon>
        <taxon>Burkholderiales</taxon>
        <taxon>Comamonadaceae</taxon>
        <taxon>Diaphorobacter</taxon>
    </lineage>
</organism>
<dbReference type="CDD" id="cd03809">
    <property type="entry name" value="GT4_MtfB-like"/>
    <property type="match status" value="1"/>
</dbReference>
<dbReference type="PANTHER" id="PTHR46401:SF2">
    <property type="entry name" value="GLYCOSYLTRANSFERASE WBBK-RELATED"/>
    <property type="match status" value="1"/>
</dbReference>